<evidence type="ECO:0000256" key="2">
    <source>
        <dbReference type="ARBA" id="ARBA00023063"/>
    </source>
</evidence>
<dbReference type="KEGG" id="csl:COCSUDRAFT_52537"/>
<dbReference type="eggNOG" id="ENOG502SAIK">
    <property type="taxonomic scope" value="Eukaryota"/>
</dbReference>
<evidence type="ECO:0000256" key="1">
    <source>
        <dbReference type="ARBA" id="ARBA00023002"/>
    </source>
</evidence>
<dbReference type="InterPro" id="IPR012748">
    <property type="entry name" value="Rieske-like_NirD"/>
</dbReference>
<dbReference type="Gene3D" id="2.102.10.10">
    <property type="entry name" value="Rieske [2Fe-2S] iron-sulphur domain"/>
    <property type="match status" value="1"/>
</dbReference>
<evidence type="ECO:0000259" key="3">
    <source>
        <dbReference type="Pfam" id="PF13806"/>
    </source>
</evidence>
<keyword evidence="2" id="KW-0534">Nitrate assimilation</keyword>
<feature type="domain" description="Rieske-like [2Fe-2S]" evidence="3">
    <location>
        <begin position="36"/>
        <end position="135"/>
    </location>
</feature>
<dbReference type="InterPro" id="IPR036922">
    <property type="entry name" value="Rieske_2Fe-2S_sf"/>
</dbReference>
<dbReference type="GeneID" id="17043682"/>
<dbReference type="AlphaFoldDB" id="I0Z4V9"/>
<accession>I0Z4V9</accession>
<dbReference type="RefSeq" id="XP_005650222.1">
    <property type="nucleotide sequence ID" value="XM_005650165.1"/>
</dbReference>
<dbReference type="EMBL" id="AGSI01000003">
    <property type="protein sequence ID" value="EIE25678.1"/>
    <property type="molecule type" value="Genomic_DNA"/>
</dbReference>
<sequence length="140" mass="15473">MGACGICIRVQGTTFCQPRSSIYLLDGKDTMPKILRDNSAIVLYQVGSEVYCSDANSTAFKFPLIDANIIEREDGPAVEVPLDGTVYDLETGKVLEWCPKNNPVRFLLGALKEKSEPVNLRVYPARVNSEGKIFVKFAPE</sequence>
<dbReference type="Proteomes" id="UP000007264">
    <property type="component" value="Unassembled WGS sequence"/>
</dbReference>
<evidence type="ECO:0000313" key="4">
    <source>
        <dbReference type="EMBL" id="EIE25678.1"/>
    </source>
</evidence>
<dbReference type="GO" id="GO:0051537">
    <property type="term" value="F:2 iron, 2 sulfur cluster binding"/>
    <property type="evidence" value="ECO:0007669"/>
    <property type="project" value="InterPro"/>
</dbReference>
<dbReference type="Pfam" id="PF13806">
    <property type="entry name" value="Rieske_2"/>
    <property type="match status" value="1"/>
</dbReference>
<comment type="caution">
    <text evidence="4">The sequence shown here is derived from an EMBL/GenBank/DDBJ whole genome shotgun (WGS) entry which is preliminary data.</text>
</comment>
<gene>
    <name evidence="4" type="ORF">COCSUDRAFT_52537</name>
</gene>
<keyword evidence="5" id="KW-1185">Reference proteome</keyword>
<organism evidence="4 5">
    <name type="scientific">Coccomyxa subellipsoidea (strain C-169)</name>
    <name type="common">Green microalga</name>
    <dbReference type="NCBI Taxonomy" id="574566"/>
    <lineage>
        <taxon>Eukaryota</taxon>
        <taxon>Viridiplantae</taxon>
        <taxon>Chlorophyta</taxon>
        <taxon>core chlorophytes</taxon>
        <taxon>Trebouxiophyceae</taxon>
        <taxon>Trebouxiophyceae incertae sedis</taxon>
        <taxon>Coccomyxaceae</taxon>
        <taxon>Coccomyxa</taxon>
        <taxon>Coccomyxa subellipsoidea</taxon>
    </lineage>
</organism>
<dbReference type="GO" id="GO:0042128">
    <property type="term" value="P:nitrate assimilation"/>
    <property type="evidence" value="ECO:0007669"/>
    <property type="project" value="UniProtKB-KW"/>
</dbReference>
<evidence type="ECO:0000313" key="5">
    <source>
        <dbReference type="Proteomes" id="UP000007264"/>
    </source>
</evidence>
<dbReference type="SUPFAM" id="SSF50022">
    <property type="entry name" value="ISP domain"/>
    <property type="match status" value="1"/>
</dbReference>
<proteinExistence type="predicted"/>
<name>I0Z4V9_COCSC</name>
<dbReference type="OrthoDB" id="1910064at2759"/>
<dbReference type="GO" id="GO:0008942">
    <property type="term" value="F:nitrite reductase [NAD(P)H] activity"/>
    <property type="evidence" value="ECO:0007669"/>
    <property type="project" value="InterPro"/>
</dbReference>
<reference evidence="4 5" key="1">
    <citation type="journal article" date="2012" name="Genome Biol.">
        <title>The genome of the polar eukaryotic microalga coccomyxa subellipsoidea reveals traits of cold adaptation.</title>
        <authorList>
            <person name="Blanc G."/>
            <person name="Agarkova I."/>
            <person name="Grimwood J."/>
            <person name="Kuo A."/>
            <person name="Brueggeman A."/>
            <person name="Dunigan D."/>
            <person name="Gurnon J."/>
            <person name="Ladunga I."/>
            <person name="Lindquist E."/>
            <person name="Lucas S."/>
            <person name="Pangilinan J."/>
            <person name="Proschold T."/>
            <person name="Salamov A."/>
            <person name="Schmutz J."/>
            <person name="Weeks D."/>
            <person name="Yamada T."/>
            <person name="Claverie J.M."/>
            <person name="Grigoriev I."/>
            <person name="Van Etten J."/>
            <person name="Lomsadze A."/>
            <person name="Borodovsky M."/>
        </authorList>
    </citation>
    <scope>NUCLEOTIDE SEQUENCE [LARGE SCALE GENOMIC DNA]</scope>
    <source>
        <strain evidence="4 5">C-169</strain>
    </source>
</reference>
<protein>
    <recommendedName>
        <fullName evidence="3">Rieske-like [2Fe-2S] domain-containing protein</fullName>
    </recommendedName>
</protein>
<keyword evidence="1" id="KW-0560">Oxidoreductase</keyword>